<dbReference type="RefSeq" id="WP_096296504.1">
    <property type="nucleotide sequence ID" value="NZ_CP023406.1"/>
</dbReference>
<evidence type="ECO:0000313" key="3">
    <source>
        <dbReference type="EMBL" id="ATD66173.1"/>
    </source>
</evidence>
<keyword evidence="3" id="KW-0378">Hydrolase</keyword>
<dbReference type="OrthoDB" id="9804145at2"/>
<evidence type="ECO:0000256" key="1">
    <source>
        <dbReference type="SAM" id="MobiDB-lite"/>
    </source>
</evidence>
<dbReference type="GO" id="GO:0004386">
    <property type="term" value="F:helicase activity"/>
    <property type="evidence" value="ECO:0007669"/>
    <property type="project" value="UniProtKB-KW"/>
</dbReference>
<keyword evidence="3" id="KW-0547">Nucleotide-binding</keyword>
<dbReference type="GO" id="GO:0003677">
    <property type="term" value="F:DNA binding"/>
    <property type="evidence" value="ECO:0007669"/>
    <property type="project" value="InterPro"/>
</dbReference>
<dbReference type="Proteomes" id="UP000218968">
    <property type="component" value="Chromosome"/>
</dbReference>
<dbReference type="GO" id="GO:0016787">
    <property type="term" value="F:hydrolase activity"/>
    <property type="evidence" value="ECO:0007669"/>
    <property type="project" value="InterPro"/>
</dbReference>
<dbReference type="Gene3D" id="3.40.50.300">
    <property type="entry name" value="P-loop containing nucleotide triphosphate hydrolases"/>
    <property type="match status" value="1"/>
</dbReference>
<dbReference type="SUPFAM" id="SSF52540">
    <property type="entry name" value="P-loop containing nucleoside triphosphate hydrolases"/>
    <property type="match status" value="1"/>
</dbReference>
<dbReference type="EMBL" id="CP023406">
    <property type="protein sequence ID" value="ATD66173.1"/>
    <property type="molecule type" value="Genomic_DNA"/>
</dbReference>
<proteinExistence type="predicted"/>
<accession>A0A290XAS5</accession>
<organism evidence="3 4">
    <name type="scientific">Luteimonas chenhongjianii</name>
    <dbReference type="NCBI Taxonomy" id="2006110"/>
    <lineage>
        <taxon>Bacteria</taxon>
        <taxon>Pseudomonadati</taxon>
        <taxon>Pseudomonadota</taxon>
        <taxon>Gammaproteobacteria</taxon>
        <taxon>Lysobacterales</taxon>
        <taxon>Lysobacteraceae</taxon>
        <taxon>Luteimonas</taxon>
    </lineage>
</organism>
<feature type="domain" description="Helicase/UvrB N-terminal" evidence="2">
    <location>
        <begin position="198"/>
        <end position="343"/>
    </location>
</feature>
<evidence type="ECO:0000313" key="4">
    <source>
        <dbReference type="Proteomes" id="UP000218968"/>
    </source>
</evidence>
<dbReference type="InterPro" id="IPR027417">
    <property type="entry name" value="P-loop_NTPase"/>
</dbReference>
<keyword evidence="3" id="KW-0347">Helicase</keyword>
<dbReference type="KEGG" id="lum:CNR27_00815"/>
<dbReference type="Pfam" id="PF04851">
    <property type="entry name" value="ResIII"/>
    <property type="match status" value="1"/>
</dbReference>
<keyword evidence="4" id="KW-1185">Reference proteome</keyword>
<feature type="region of interest" description="Disordered" evidence="1">
    <location>
        <begin position="1"/>
        <end position="27"/>
    </location>
</feature>
<evidence type="ECO:0000259" key="2">
    <source>
        <dbReference type="Pfam" id="PF04851"/>
    </source>
</evidence>
<keyword evidence="3" id="KW-0067">ATP-binding</keyword>
<feature type="compositionally biased region" description="Low complexity" evidence="1">
    <location>
        <begin position="7"/>
        <end position="18"/>
    </location>
</feature>
<dbReference type="AlphaFoldDB" id="A0A290XAS5"/>
<gene>
    <name evidence="3" type="ORF">CNR27_00815</name>
</gene>
<name>A0A290XAS5_9GAMM</name>
<dbReference type="InterPro" id="IPR006935">
    <property type="entry name" value="Helicase/UvrB_N"/>
</dbReference>
<protein>
    <submittedName>
        <fullName evidence="3">DEAD/DEAH box helicase</fullName>
    </submittedName>
</protein>
<dbReference type="GO" id="GO:0005524">
    <property type="term" value="F:ATP binding"/>
    <property type="evidence" value="ECO:0007669"/>
    <property type="project" value="InterPro"/>
</dbReference>
<sequence>MPRGRPRGSTAATTTRTAPARRPRAAQTAEFTQSLVLNQWLFGLFGLHSTDGYYPLEGGRRVRLLEAFKQRFQLNEHSEEGLDENNVHRFHHAMVNQITGELPGVTRDELLAFDQNIVRHTLVLNAERSLRRERPVVWKYYQYLALLFVEIYLDRYFRDPQALAQALNAHIGKFNAGKEAGQQLPPLDEGRDAALGLNKLALWCATGSGKTLLMHLNLRQYQHHLAQAGRGRELNRIVLLTPNEGLSHQHLQEFAAAGIEAELFDKSARGLFAGKAVEIIDIHKLADDMGDKTVAVDAFETGNLVLVDEGHRGASGGEAGKWLSRRDQLCEKGFSFEYSATFKQAVKDSVPLSRRYARSIVFDYSYRYFYGDGYGKDYQILNLDDATEQQGLDVYLTACLLAAYQQRRLFDDRQALLRDFNLERPLWIFVGGSVNAVRKQGGRDVSDVTEVLLFLSRFTSARARAERTITTLLGEGLPTASGQNPFANRFGYLQSLGQSATELFADICTRLFNAPGGGALHVEYLKGADGELALKLGNNDPFGVINVGDAKKLYDLCNATPGLIAEERDFAGSLFRRINDRDNAISLLIGSRKFTEGWNSWRVSTLGLMKIGQSEGAQIIQLFGRGVRLKGYGWSLKRSKALRLPAGVERPRHIELLETLNVFGVHADYMAQFKQFLEDEGLPSDQDSEEIVLPVLRNLGTHKLKIIRLKPEIHGVRTAFGVAFRQLAPVPQLAPPQGEADHWLLRNRVQLNWYPKIQAMKAVGLAGGDGVAELERNKLQARHVALLDLDRAWFELIRFKNERGWHNFDIPRPSVDRLLADTDWYDLLIPESMLAMDSFAKVAIWQEIAETLLRKYAERYYSFRKKGWEEPHLEYAELDAGDPNFPEAGAGVGEEQGVYRVSVEKSEEALITQLRQLGDELRRRAGVADKAYSGGQAKLEVMSFKGHLYEPLIKASGANITVRPVSLNDGEMRFVRRLKDYCAAHPEEFEDRPLFLLRNMSRGRGIGFFEAGNFHPDFIVWRIDGSKQRISFVDPKGIRQLDTIDDPKIQFHRTIQEIEARMADPDVSLRSYIVSGTSAAEMEMHWKVSRQKMAERNILFDEDEGYVARLIRESAPEA</sequence>
<reference evidence="4" key="1">
    <citation type="submission" date="2017-09" db="EMBL/GenBank/DDBJ databases">
        <title>Luteimonas liuhanmingii sp.nov., isolated from the intestinal contents of Tibetan Plateau Pika in Yushu, Qinghai Province, China.</title>
        <authorList>
            <person name="Gui Z."/>
        </authorList>
    </citation>
    <scope>NUCLEOTIDE SEQUENCE [LARGE SCALE GENOMIC DNA]</scope>
    <source>
        <strain evidence="4">100111</strain>
    </source>
</reference>
<dbReference type="REBASE" id="221817">
    <property type="entry name" value="Lsp111ORF825P"/>
</dbReference>